<dbReference type="PROSITE" id="PS50943">
    <property type="entry name" value="HTH_CROC1"/>
    <property type="match status" value="1"/>
</dbReference>
<dbReference type="InterPro" id="IPR010982">
    <property type="entry name" value="Lambda_DNA-bd_dom_sf"/>
</dbReference>
<dbReference type="CDD" id="cd00093">
    <property type="entry name" value="HTH_XRE"/>
    <property type="match status" value="1"/>
</dbReference>
<dbReference type="EMBL" id="JAAXOP010000002">
    <property type="protein sequence ID" value="NKY49736.1"/>
    <property type="molecule type" value="Genomic_DNA"/>
</dbReference>
<dbReference type="GO" id="GO:0003677">
    <property type="term" value="F:DNA binding"/>
    <property type="evidence" value="ECO:0007669"/>
    <property type="project" value="UniProtKB-KW"/>
</dbReference>
<sequence length="93" mass="10201">MSKILNISGVVSDQPAHPVRLRRRECRMTQAQLATTVGVSRQTVISIEQGDYAPSVYLALRIARALGTTVEDIFWSDDLEATWPSAPPSKTSS</sequence>
<accession>A0A846XRN9</accession>
<dbReference type="Proteomes" id="UP000565711">
    <property type="component" value="Unassembled WGS sequence"/>
</dbReference>
<dbReference type="SUPFAM" id="SSF47413">
    <property type="entry name" value="lambda repressor-like DNA-binding domains"/>
    <property type="match status" value="1"/>
</dbReference>
<keyword evidence="1" id="KW-0238">DNA-binding</keyword>
<evidence type="ECO:0000256" key="1">
    <source>
        <dbReference type="ARBA" id="ARBA00023125"/>
    </source>
</evidence>
<feature type="domain" description="HTH cro/C1-type" evidence="2">
    <location>
        <begin position="19"/>
        <end position="73"/>
    </location>
</feature>
<dbReference type="AlphaFoldDB" id="A0A846XRN9"/>
<evidence type="ECO:0000259" key="2">
    <source>
        <dbReference type="PROSITE" id="PS50943"/>
    </source>
</evidence>
<keyword evidence="4" id="KW-1185">Reference proteome</keyword>
<dbReference type="RefSeq" id="WP_084473746.1">
    <property type="nucleotide sequence ID" value="NZ_JAAXOP010000002.1"/>
</dbReference>
<proteinExistence type="predicted"/>
<dbReference type="PANTHER" id="PTHR46558:SF4">
    <property type="entry name" value="DNA-BIDING PHAGE PROTEIN"/>
    <property type="match status" value="1"/>
</dbReference>
<reference evidence="3 4" key="1">
    <citation type="submission" date="2020-04" db="EMBL/GenBank/DDBJ databases">
        <title>MicrobeNet Type strains.</title>
        <authorList>
            <person name="Nicholson A.C."/>
        </authorList>
    </citation>
    <scope>NUCLEOTIDE SEQUENCE [LARGE SCALE GENOMIC DNA]</scope>
    <source>
        <strain evidence="3 4">JCM 12354</strain>
    </source>
</reference>
<gene>
    <name evidence="3" type="ORF">HGA08_05845</name>
</gene>
<evidence type="ECO:0000313" key="4">
    <source>
        <dbReference type="Proteomes" id="UP000565711"/>
    </source>
</evidence>
<protein>
    <submittedName>
        <fullName evidence="3">Helix-turn-helix transcriptional regulator</fullName>
    </submittedName>
</protein>
<dbReference type="InterPro" id="IPR001387">
    <property type="entry name" value="Cro/C1-type_HTH"/>
</dbReference>
<comment type="caution">
    <text evidence="3">The sequence shown here is derived from an EMBL/GenBank/DDBJ whole genome shotgun (WGS) entry which is preliminary data.</text>
</comment>
<evidence type="ECO:0000313" key="3">
    <source>
        <dbReference type="EMBL" id="NKY49736.1"/>
    </source>
</evidence>
<organism evidence="3 4">
    <name type="scientific">Nocardia vermiculata</name>
    <dbReference type="NCBI Taxonomy" id="257274"/>
    <lineage>
        <taxon>Bacteria</taxon>
        <taxon>Bacillati</taxon>
        <taxon>Actinomycetota</taxon>
        <taxon>Actinomycetes</taxon>
        <taxon>Mycobacteriales</taxon>
        <taxon>Nocardiaceae</taxon>
        <taxon>Nocardia</taxon>
    </lineage>
</organism>
<name>A0A846XRN9_9NOCA</name>
<dbReference type="SMART" id="SM00530">
    <property type="entry name" value="HTH_XRE"/>
    <property type="match status" value="1"/>
</dbReference>
<dbReference type="Gene3D" id="1.10.260.40">
    <property type="entry name" value="lambda repressor-like DNA-binding domains"/>
    <property type="match status" value="1"/>
</dbReference>
<dbReference type="PANTHER" id="PTHR46558">
    <property type="entry name" value="TRACRIPTIONAL REGULATORY PROTEIN-RELATED-RELATED"/>
    <property type="match status" value="1"/>
</dbReference>
<dbReference type="Pfam" id="PF01381">
    <property type="entry name" value="HTH_3"/>
    <property type="match status" value="1"/>
</dbReference>